<organism evidence="1 2">
    <name type="scientific">Saccharomyces kudriavzevii (strain ATCC MYA-4449 / AS 2.2408 / CBS 8840 / NBRC 1802 / NCYC 2889)</name>
    <name type="common">Yeast</name>
    <dbReference type="NCBI Taxonomy" id="226230"/>
    <lineage>
        <taxon>Eukaryota</taxon>
        <taxon>Fungi</taxon>
        <taxon>Dikarya</taxon>
        <taxon>Ascomycota</taxon>
        <taxon>Saccharomycotina</taxon>
        <taxon>Saccharomycetes</taxon>
        <taxon>Saccharomycetales</taxon>
        <taxon>Saccharomycetaceae</taxon>
        <taxon>Saccharomyces</taxon>
    </lineage>
</organism>
<evidence type="ECO:0000313" key="1">
    <source>
        <dbReference type="EMBL" id="CAI4047602.1"/>
    </source>
</evidence>
<dbReference type="Proteomes" id="UP001162087">
    <property type="component" value="Chromosome 13"/>
</dbReference>
<evidence type="ECO:0000313" key="2">
    <source>
        <dbReference type="Proteomes" id="UP001162087"/>
    </source>
</evidence>
<dbReference type="RefSeq" id="XP_056084092.1">
    <property type="nucleotide sequence ID" value="XM_056230143.1"/>
</dbReference>
<proteinExistence type="predicted"/>
<evidence type="ECO:0008006" key="3">
    <source>
        <dbReference type="Google" id="ProtNLM"/>
    </source>
</evidence>
<dbReference type="GeneID" id="80926083"/>
<keyword evidence="2" id="KW-1185">Reference proteome</keyword>
<reference evidence="1" key="1">
    <citation type="submission" date="2022-10" db="EMBL/GenBank/DDBJ databases">
        <authorList>
            <person name="Byrne P K."/>
        </authorList>
    </citation>
    <scope>NUCLEOTIDE SEQUENCE</scope>
    <source>
        <strain evidence="1">IFO1802</strain>
    </source>
</reference>
<name>A0AA35NKP4_SACK1</name>
<protein>
    <recommendedName>
        <fullName evidence="3">YML083C-like protein</fullName>
    </recommendedName>
</protein>
<dbReference type="AlphaFoldDB" id="A0AA35NKP4"/>
<sequence>MDYLHVYNNNHAYVPRTPTGKPCLSPILPPIILALNQQRPQTFEYSSPRCLPTPILPSMSANVQVCWPQQALTIPVPVRSDTRMIPMITPVASPRSQFEVTTPSPSLAPVAIRLPDLRLPPSPVSATVKGDTILPILPKIVIGNNSSNARLSKNEELVKGIPDYIDCARTRAQLSKVKSGKQLIACAQEYHHAVNDDEIGNITNILNFRDFIFKHPKSSFESLCILSFEQFVRVYAFISFIYKTKKVNKNKYELICEMNVHEQLSNKRIQRTRTPEKYKIHLICESKLILTFNHCTRTVKFESINGGHCHPISANHIIKPSLFLVHCIKQCHQTATDPTDLKLALRDVLKDLDHERVGLPYLKRRHFKNLYQASSLSQAHVTPKKPENHNTLSMHTGIIPTGNFFMFNASSDIFQRN</sequence>
<accession>A0AA35NKP4</accession>
<gene>
    <name evidence="1" type="primary">SKDI13G0540</name>
    <name evidence="1" type="ORF">SKDI_13G0540</name>
</gene>
<dbReference type="EMBL" id="OX365908">
    <property type="protein sequence ID" value="CAI4047602.1"/>
    <property type="molecule type" value="Genomic_DNA"/>
</dbReference>